<dbReference type="RefSeq" id="WP_310421235.1">
    <property type="nucleotide sequence ID" value="NZ_JAVDYC010000001.1"/>
</dbReference>
<dbReference type="PANTHER" id="PTHR10357">
    <property type="entry name" value="ALPHA-AMYLASE FAMILY MEMBER"/>
    <property type="match status" value="1"/>
</dbReference>
<dbReference type="InterPro" id="IPR045857">
    <property type="entry name" value="O16G_dom_2"/>
</dbReference>
<dbReference type="GO" id="GO:0009313">
    <property type="term" value="P:oligosaccharide catabolic process"/>
    <property type="evidence" value="ECO:0007669"/>
    <property type="project" value="TreeGrafter"/>
</dbReference>
<dbReference type="InterPro" id="IPR017853">
    <property type="entry name" value="GH"/>
</dbReference>
<dbReference type="Gene3D" id="3.90.400.10">
    <property type="entry name" value="Oligo-1,6-glucosidase, Domain 2"/>
    <property type="match status" value="1"/>
</dbReference>
<evidence type="ECO:0000313" key="4">
    <source>
        <dbReference type="Proteomes" id="UP001183629"/>
    </source>
</evidence>
<dbReference type="Proteomes" id="UP001183629">
    <property type="component" value="Unassembled WGS sequence"/>
</dbReference>
<dbReference type="InterPro" id="IPR006047">
    <property type="entry name" value="GH13_cat_dom"/>
</dbReference>
<dbReference type="Gene3D" id="3.20.20.80">
    <property type="entry name" value="Glycosidases"/>
    <property type="match status" value="1"/>
</dbReference>
<keyword evidence="4" id="KW-1185">Reference proteome</keyword>
<dbReference type="GO" id="GO:0004558">
    <property type="term" value="F:alpha-1,4-glucosidase activity"/>
    <property type="evidence" value="ECO:0007669"/>
    <property type="project" value="UniProtKB-EC"/>
</dbReference>
<reference evidence="3 4" key="1">
    <citation type="submission" date="2023-07" db="EMBL/GenBank/DDBJ databases">
        <title>Sequencing the genomes of 1000 actinobacteria strains.</title>
        <authorList>
            <person name="Klenk H.-P."/>
        </authorList>
    </citation>
    <scope>NUCLEOTIDE SEQUENCE [LARGE SCALE GENOMIC DNA]</scope>
    <source>
        <strain evidence="3 4">DSM 44711</strain>
    </source>
</reference>
<dbReference type="PANTHER" id="PTHR10357:SF179">
    <property type="entry name" value="NEUTRAL AND BASIC AMINO ACID TRANSPORT PROTEIN RBAT"/>
    <property type="match status" value="1"/>
</dbReference>
<accession>A0AAE3ZXQ0</accession>
<organism evidence="3 4">
    <name type="scientific">Catenuloplanes niger</name>
    <dbReference type="NCBI Taxonomy" id="587534"/>
    <lineage>
        <taxon>Bacteria</taxon>
        <taxon>Bacillati</taxon>
        <taxon>Actinomycetota</taxon>
        <taxon>Actinomycetes</taxon>
        <taxon>Micromonosporales</taxon>
        <taxon>Micromonosporaceae</taxon>
        <taxon>Catenuloplanes</taxon>
    </lineage>
</organism>
<dbReference type="SUPFAM" id="SSF51445">
    <property type="entry name" value="(Trans)glycosidases"/>
    <property type="match status" value="1"/>
</dbReference>
<protein>
    <submittedName>
        <fullName evidence="3">Alpha-glucosidase</fullName>
        <ecNumber evidence="3">3.2.1.20</ecNumber>
    </submittedName>
</protein>
<gene>
    <name evidence="3" type="ORF">J2S44_006283</name>
</gene>
<dbReference type="EMBL" id="JAVDYC010000001">
    <property type="protein sequence ID" value="MDR7326033.1"/>
    <property type="molecule type" value="Genomic_DNA"/>
</dbReference>
<dbReference type="CDD" id="cd11332">
    <property type="entry name" value="AmyAc_OligoGlu_TS"/>
    <property type="match status" value="1"/>
</dbReference>
<dbReference type="SMART" id="SM00642">
    <property type="entry name" value="Aamy"/>
    <property type="match status" value="1"/>
</dbReference>
<evidence type="ECO:0000259" key="2">
    <source>
        <dbReference type="SMART" id="SM00642"/>
    </source>
</evidence>
<keyword evidence="3" id="KW-0378">Hydrolase</keyword>
<feature type="domain" description="Glycosyl hydrolase family 13 catalytic" evidence="2">
    <location>
        <begin position="15"/>
        <end position="395"/>
    </location>
</feature>
<evidence type="ECO:0000256" key="1">
    <source>
        <dbReference type="ARBA" id="ARBA00008061"/>
    </source>
</evidence>
<proteinExistence type="inferred from homology"/>
<name>A0AAE3ZXQ0_9ACTN</name>
<keyword evidence="3" id="KW-0326">Glycosidase</keyword>
<dbReference type="AlphaFoldDB" id="A0AAE3ZXQ0"/>
<dbReference type="Pfam" id="PF00128">
    <property type="entry name" value="Alpha-amylase"/>
    <property type="match status" value="1"/>
</dbReference>
<evidence type="ECO:0000313" key="3">
    <source>
        <dbReference type="EMBL" id="MDR7326033.1"/>
    </source>
</evidence>
<comment type="similarity">
    <text evidence="1">Belongs to the glycosyl hydrolase 13 family.</text>
</comment>
<dbReference type="GO" id="GO:0004556">
    <property type="term" value="F:alpha-amylase activity"/>
    <property type="evidence" value="ECO:0007669"/>
    <property type="project" value="TreeGrafter"/>
</dbReference>
<sequence length="523" mass="56907">MTESGPWWRDAVIYQVYPRSFADADGDGIGDLPGVLSRLPYLAGLGVDAIWLNPFYPSPQADAGYDVADHRDVDPLFGTLADADALIAGAHAAGLRIIVDVVPNHTSSAHAWFRAALAGDRAARARYIFRPGRGDAPPNGWRSVFGGPAWTRVEDGSWYLHLFDTAQPDLDWTNPEVVAEFEDVLRFWLNRGVDGFRIDVAHGLRKDPALPELPDTLDPAVPVHIAQPGHPFWDRDEVHEIWRGWRRVVDAYPGDRTMVAEAWVLDFARLGRYLAADELHTAFNFAFLVAPWDAAAFRTAIDDTLAGLAPVGAPATWVLSNHDVIRHATRYGGGATGRARARAAALLMLALPGGVYLYQGEELGLEEATDIPDELRQDPNFIRTNGADRGRDGCRVPIPWSGAAPPFGFSPDPAAGTPWLPQPPAWAELTVEAQQSDPDSTLTLYRAALEIRRERLGEGELEWLSEPGDPVLCFRRTPGELICVVNMGDEPAEVDPRATPLLASAPLGAGGLLPPGAAAWFAD</sequence>
<comment type="caution">
    <text evidence="3">The sequence shown here is derived from an EMBL/GenBank/DDBJ whole genome shotgun (WGS) entry which is preliminary data.</text>
</comment>
<dbReference type="EC" id="3.2.1.20" evidence="3"/>